<gene>
    <name evidence="2" type="ORF">B2J93_1090</name>
</gene>
<dbReference type="InParanoid" id="A0A218Z081"/>
<accession>A0A218Z081</accession>
<evidence type="ECO:0000313" key="3">
    <source>
        <dbReference type="Proteomes" id="UP000242519"/>
    </source>
</evidence>
<evidence type="ECO:0000256" key="1">
    <source>
        <dbReference type="SAM" id="MobiDB-lite"/>
    </source>
</evidence>
<feature type="region of interest" description="Disordered" evidence="1">
    <location>
        <begin position="1"/>
        <end position="41"/>
    </location>
</feature>
<dbReference type="Proteomes" id="UP000242519">
    <property type="component" value="Unassembled WGS sequence"/>
</dbReference>
<reference evidence="2 3" key="1">
    <citation type="submission" date="2017-04" db="EMBL/GenBank/DDBJ databases">
        <title>Draft genome sequence of Marssonina coronaria NL1: causal agent of apple blotch.</title>
        <authorList>
            <person name="Cheng Q."/>
        </authorList>
    </citation>
    <scope>NUCLEOTIDE SEQUENCE [LARGE SCALE GENOMIC DNA]</scope>
    <source>
        <strain evidence="2 3">NL1</strain>
    </source>
</reference>
<proteinExistence type="predicted"/>
<feature type="region of interest" description="Disordered" evidence="1">
    <location>
        <begin position="152"/>
        <end position="205"/>
    </location>
</feature>
<evidence type="ECO:0000313" key="2">
    <source>
        <dbReference type="EMBL" id="OWP00705.1"/>
    </source>
</evidence>
<organism evidence="2 3">
    <name type="scientific">Diplocarpon coronariae</name>
    <dbReference type="NCBI Taxonomy" id="2795749"/>
    <lineage>
        <taxon>Eukaryota</taxon>
        <taxon>Fungi</taxon>
        <taxon>Dikarya</taxon>
        <taxon>Ascomycota</taxon>
        <taxon>Pezizomycotina</taxon>
        <taxon>Leotiomycetes</taxon>
        <taxon>Helotiales</taxon>
        <taxon>Drepanopezizaceae</taxon>
        <taxon>Diplocarpon</taxon>
    </lineage>
</organism>
<keyword evidence="3" id="KW-1185">Reference proteome</keyword>
<protein>
    <submittedName>
        <fullName evidence="2">Uncharacterized protein</fullName>
    </submittedName>
</protein>
<sequence length="205" mass="21581">MYKVQTSTNIHSSTSLISSPYTPTSSRCIPTASTHDTSTSTQPSCRLTCRLSLATAPPPPTGRPFTHVSGFGWRDIPQSLLELHLRHPPAEGICSGLHEASMLSGSGIGEPEQRALAASAVRELGLPIGRPRCVVRGHISASGCSARAPARIRLGSGGRHPPPTARPTGLDPHRRTPLAPLDGRDDPGSDVDACPRAGEIRRNAA</sequence>
<name>A0A218Z081_9HELO</name>
<dbReference type="AlphaFoldDB" id="A0A218Z081"/>
<dbReference type="EMBL" id="MZNU01000313">
    <property type="protein sequence ID" value="OWP00705.1"/>
    <property type="molecule type" value="Genomic_DNA"/>
</dbReference>
<comment type="caution">
    <text evidence="2">The sequence shown here is derived from an EMBL/GenBank/DDBJ whole genome shotgun (WGS) entry which is preliminary data.</text>
</comment>